<keyword evidence="1" id="KW-0862">Zinc</keyword>
<keyword evidence="1" id="KW-0863">Zinc-finger</keyword>
<dbReference type="GO" id="GO:0003676">
    <property type="term" value="F:nucleic acid binding"/>
    <property type="evidence" value="ECO:0007669"/>
    <property type="project" value="InterPro"/>
</dbReference>
<evidence type="ECO:0000313" key="4">
    <source>
        <dbReference type="EMBL" id="RIB09498.1"/>
    </source>
</evidence>
<name>A0A397UJT7_9GLOM</name>
<feature type="compositionally biased region" description="Acidic residues" evidence="2">
    <location>
        <begin position="465"/>
        <end position="475"/>
    </location>
</feature>
<feature type="domain" description="CCHC-type" evidence="3">
    <location>
        <begin position="413"/>
        <end position="429"/>
    </location>
</feature>
<dbReference type="Proteomes" id="UP000266673">
    <property type="component" value="Unassembled WGS sequence"/>
</dbReference>
<comment type="caution">
    <text evidence="4">The sequence shown here is derived from an EMBL/GenBank/DDBJ whole genome shotgun (WGS) entry which is preliminary data.</text>
</comment>
<evidence type="ECO:0000256" key="1">
    <source>
        <dbReference type="PROSITE-ProRule" id="PRU00047"/>
    </source>
</evidence>
<dbReference type="InterPro" id="IPR001878">
    <property type="entry name" value="Znf_CCHC"/>
</dbReference>
<feature type="region of interest" description="Disordered" evidence="2">
    <location>
        <begin position="409"/>
        <end position="491"/>
    </location>
</feature>
<feature type="compositionally biased region" description="Basic residues" evidence="2">
    <location>
        <begin position="427"/>
        <end position="441"/>
    </location>
</feature>
<dbReference type="OrthoDB" id="2436548at2759"/>
<evidence type="ECO:0000256" key="2">
    <source>
        <dbReference type="SAM" id="MobiDB-lite"/>
    </source>
</evidence>
<organism evidence="4 5">
    <name type="scientific">Gigaspora rosea</name>
    <dbReference type="NCBI Taxonomy" id="44941"/>
    <lineage>
        <taxon>Eukaryota</taxon>
        <taxon>Fungi</taxon>
        <taxon>Fungi incertae sedis</taxon>
        <taxon>Mucoromycota</taxon>
        <taxon>Glomeromycotina</taxon>
        <taxon>Glomeromycetes</taxon>
        <taxon>Diversisporales</taxon>
        <taxon>Gigasporaceae</taxon>
        <taxon>Gigaspora</taxon>
    </lineage>
</organism>
<evidence type="ECO:0000313" key="5">
    <source>
        <dbReference type="Proteomes" id="UP000266673"/>
    </source>
</evidence>
<feature type="compositionally biased region" description="Polar residues" evidence="2">
    <location>
        <begin position="417"/>
        <end position="426"/>
    </location>
</feature>
<evidence type="ECO:0000259" key="3">
    <source>
        <dbReference type="PROSITE" id="PS50158"/>
    </source>
</evidence>
<dbReference type="AlphaFoldDB" id="A0A397UJT7"/>
<accession>A0A397UJT7</accession>
<feature type="compositionally biased region" description="Low complexity" evidence="2">
    <location>
        <begin position="450"/>
        <end position="464"/>
    </location>
</feature>
<protein>
    <recommendedName>
        <fullName evidence="3">CCHC-type domain-containing protein</fullName>
    </recommendedName>
</protein>
<sequence length="491" mass="53418">MINNIARKQTRISELLGEKLALQLIYRRWKAEVDLAEFNRAWVAGREEAYGLVISCLAGPALNWYNTRIKGKNWRCNNLSDNLGVATLTAVRTIGAGNGSNQIGGLNIAGEFRNKAGAKIGRIGAGIATGADIIPNGTWDEDWSIAGGEPTDNAPVASNAGRGFPAVTIAPGIKLGQLLYLFSTAYTTVEHLKQMAVFGQLMQGDMGVEEFSTRIKKVGKLAGMTPEQQREQFICGLNPMNQYNIRMMAKFEDTQENITRALAEVEKFTLSQRNVPSSLPVFPAANPYIDTNKSGMTKTEIMDLIKTAMTSSESQTAQQNADLQYTIKSLQETMSRATKTLDNSKKSSKKRAEDTAINRFLSDLLRKNQGKHPADEYDHDSIEDISDSLAGLILNSVIKTAVKRAVKKSTGHKCSTCGRSGHNSRNCPRKKKKSRKSKKGKVNLATVDPDSGSSSSSDTFSSDSSDSDTSSEDSSDSGGDITINIAKLKKK</sequence>
<keyword evidence="1" id="KW-0479">Metal-binding</keyword>
<reference evidence="4 5" key="1">
    <citation type="submission" date="2018-06" db="EMBL/GenBank/DDBJ databases">
        <title>Comparative genomics reveals the genomic features of Rhizophagus irregularis, R. cerebriforme, R. diaphanum and Gigaspora rosea, and their symbiotic lifestyle signature.</title>
        <authorList>
            <person name="Morin E."/>
            <person name="San Clemente H."/>
            <person name="Chen E.C.H."/>
            <person name="De La Providencia I."/>
            <person name="Hainaut M."/>
            <person name="Kuo A."/>
            <person name="Kohler A."/>
            <person name="Murat C."/>
            <person name="Tang N."/>
            <person name="Roy S."/>
            <person name="Loubradou J."/>
            <person name="Henrissat B."/>
            <person name="Grigoriev I.V."/>
            <person name="Corradi N."/>
            <person name="Roux C."/>
            <person name="Martin F.M."/>
        </authorList>
    </citation>
    <scope>NUCLEOTIDE SEQUENCE [LARGE SCALE GENOMIC DNA]</scope>
    <source>
        <strain evidence="4 5">DAOM 194757</strain>
    </source>
</reference>
<dbReference type="InterPro" id="IPR036875">
    <property type="entry name" value="Znf_CCHC_sf"/>
</dbReference>
<gene>
    <name evidence="4" type="ORF">C2G38_2044265</name>
</gene>
<dbReference type="GO" id="GO:0008270">
    <property type="term" value="F:zinc ion binding"/>
    <property type="evidence" value="ECO:0007669"/>
    <property type="project" value="UniProtKB-KW"/>
</dbReference>
<dbReference type="SUPFAM" id="SSF57756">
    <property type="entry name" value="Retrovirus zinc finger-like domains"/>
    <property type="match status" value="1"/>
</dbReference>
<keyword evidence="5" id="KW-1185">Reference proteome</keyword>
<dbReference type="PROSITE" id="PS50158">
    <property type="entry name" value="ZF_CCHC"/>
    <property type="match status" value="1"/>
</dbReference>
<dbReference type="EMBL" id="QKWP01001367">
    <property type="protein sequence ID" value="RIB09498.1"/>
    <property type="molecule type" value="Genomic_DNA"/>
</dbReference>
<proteinExistence type="predicted"/>